<gene>
    <name evidence="1" type="ORF">HOP40_27395</name>
</gene>
<dbReference type="CDD" id="cd03801">
    <property type="entry name" value="GT4_PimA-like"/>
    <property type="match status" value="1"/>
</dbReference>
<evidence type="ECO:0000313" key="2">
    <source>
        <dbReference type="Proteomes" id="UP000505377"/>
    </source>
</evidence>
<protein>
    <submittedName>
        <fullName evidence="1">Glycosyltransferase</fullName>
    </submittedName>
</protein>
<name>A0A6M6JP86_9PSEU</name>
<proteinExistence type="predicted"/>
<keyword evidence="2" id="KW-1185">Reference proteome</keyword>
<evidence type="ECO:0000313" key="1">
    <source>
        <dbReference type="EMBL" id="QJY49043.1"/>
    </source>
</evidence>
<dbReference type="Proteomes" id="UP000505377">
    <property type="component" value="Chromosome"/>
</dbReference>
<dbReference type="RefSeq" id="WP_172163944.1">
    <property type="nucleotide sequence ID" value="NZ_CP053564.1"/>
</dbReference>
<dbReference type="GO" id="GO:0016740">
    <property type="term" value="F:transferase activity"/>
    <property type="evidence" value="ECO:0007669"/>
    <property type="project" value="UniProtKB-KW"/>
</dbReference>
<dbReference type="Pfam" id="PF13692">
    <property type="entry name" value="Glyco_trans_1_4"/>
    <property type="match status" value="1"/>
</dbReference>
<dbReference type="EMBL" id="CP053564">
    <property type="protein sequence ID" value="QJY49043.1"/>
    <property type="molecule type" value="Genomic_DNA"/>
</dbReference>
<dbReference type="PANTHER" id="PTHR12526">
    <property type="entry name" value="GLYCOSYLTRANSFERASE"/>
    <property type="match status" value="1"/>
</dbReference>
<sequence length="376" mass="39637">MTADRRRVLLFTSHPIDARDGADKELSVAIASGLPEFRFTWFGRVGGRGREPLSGGRRIPLLSPSGMPGRAERAQAAAWALALEPRSDLLHAVMTIGPAFGAFTRIRERVLGGRRRPALHTVPAVEDPARLAGVTPLGTTVALSRSTEQMLCDAGFPDVRLIPPGIDLDRWSARPRPAGRLPVVAFAGHYDPGGGVDESVAALGSVASSGRPLSALFLMRPRPGQDEDREAERLRERARAAGITDVVVQGRTPDMPAAVAGVDVLLLPARHLHGKADVPLTVLEAMATGRPVVVSDLPQMAALGSAATRVPAGDVAALAGAVLDLLDGPGRWDAMAQAGLDLVRREFSADGMTARYAALYEELLAPRAASGATEAR</sequence>
<organism evidence="1 2">
    <name type="scientific">Pseudonocardia broussonetiae</name>
    <dbReference type="NCBI Taxonomy" id="2736640"/>
    <lineage>
        <taxon>Bacteria</taxon>
        <taxon>Bacillati</taxon>
        <taxon>Actinomycetota</taxon>
        <taxon>Actinomycetes</taxon>
        <taxon>Pseudonocardiales</taxon>
        <taxon>Pseudonocardiaceae</taxon>
        <taxon>Pseudonocardia</taxon>
    </lineage>
</organism>
<dbReference type="AlphaFoldDB" id="A0A6M6JP86"/>
<keyword evidence="1" id="KW-0808">Transferase</keyword>
<reference evidence="1 2" key="1">
    <citation type="submission" date="2020-05" db="EMBL/GenBank/DDBJ databases">
        <authorList>
            <person name="Mo P."/>
        </authorList>
    </citation>
    <scope>NUCLEOTIDE SEQUENCE [LARGE SCALE GENOMIC DNA]</scope>
    <source>
        <strain evidence="1 2">Gen01</strain>
    </source>
</reference>
<accession>A0A6M6JP86</accession>
<dbReference type="KEGG" id="pbro:HOP40_27395"/>
<dbReference type="SUPFAM" id="SSF53756">
    <property type="entry name" value="UDP-Glycosyltransferase/glycogen phosphorylase"/>
    <property type="match status" value="1"/>
</dbReference>
<dbReference type="Gene3D" id="3.40.50.2000">
    <property type="entry name" value="Glycogen Phosphorylase B"/>
    <property type="match status" value="2"/>
</dbReference>